<protein>
    <submittedName>
        <fullName evidence="1">Uncharacterized protein</fullName>
    </submittedName>
</protein>
<proteinExistence type="predicted"/>
<comment type="caution">
    <text evidence="1">The sequence shown here is derived from an EMBL/GenBank/DDBJ whole genome shotgun (WGS) entry which is preliminary data.</text>
</comment>
<keyword evidence="2" id="KW-1185">Reference proteome</keyword>
<evidence type="ECO:0000313" key="1">
    <source>
        <dbReference type="EMBL" id="GII05382.1"/>
    </source>
</evidence>
<dbReference type="RefSeq" id="WP_203879595.1">
    <property type="nucleotide sequence ID" value="NZ_BOOK01000067.1"/>
</dbReference>
<dbReference type="AlphaFoldDB" id="A0A8J3T4X9"/>
<dbReference type="Proteomes" id="UP000634476">
    <property type="component" value="Unassembled WGS sequence"/>
</dbReference>
<gene>
    <name evidence="1" type="ORF">Pta02_73900</name>
</gene>
<name>A0A8J3T4X9_9ACTN</name>
<sequence>MSAEGVEYALRARHEERDRISDDVLDLDAHTIFRLLRSSPLRGETARRWATAEARATLLWALLDAYRGTLARADRIRADNRRLGSAELAELTGLLTGPAVRLVPDAGPLERRSLLHSGEQRFTLDEAVATMDQAFRDVIDVITDVDAVWNAALPRLDAASAAITAARGTLRELGDPDPGLEACGREIERIREELRHDPLGETDREDGEDLDRVVAEAARLGERVRRAAELRRAYGERREALTRRVGRVAAAEEEARRARDLVLAKIASPALPALADRAPVLGERLAALDPSPPARALPAPGREAAVGGIADAPQDGRWLEREELLSGLERATEDALRQAERAGTALRELIARRDELRGRLEALRAKAVRLGLAEDAGLVSLYRRAHDLLWTAPCDLRRATVAVTGYQRATEGAAG</sequence>
<organism evidence="1 2">
    <name type="scientific">Planobispora takensis</name>
    <dbReference type="NCBI Taxonomy" id="1367882"/>
    <lineage>
        <taxon>Bacteria</taxon>
        <taxon>Bacillati</taxon>
        <taxon>Actinomycetota</taxon>
        <taxon>Actinomycetes</taxon>
        <taxon>Streptosporangiales</taxon>
        <taxon>Streptosporangiaceae</taxon>
        <taxon>Planobispora</taxon>
    </lineage>
</organism>
<evidence type="ECO:0000313" key="2">
    <source>
        <dbReference type="Proteomes" id="UP000634476"/>
    </source>
</evidence>
<accession>A0A8J3T4X9</accession>
<dbReference type="EMBL" id="BOOK01000067">
    <property type="protein sequence ID" value="GII05382.1"/>
    <property type="molecule type" value="Genomic_DNA"/>
</dbReference>
<reference evidence="1" key="1">
    <citation type="submission" date="2021-01" db="EMBL/GenBank/DDBJ databases">
        <title>Whole genome shotgun sequence of Planobispora takensis NBRC 109077.</title>
        <authorList>
            <person name="Komaki H."/>
            <person name="Tamura T."/>
        </authorList>
    </citation>
    <scope>NUCLEOTIDE SEQUENCE</scope>
    <source>
        <strain evidence="1">NBRC 109077</strain>
    </source>
</reference>